<reference evidence="7 9" key="3">
    <citation type="submission" date="2020-11" db="EMBL/GenBank/DDBJ databases">
        <title>Closed and high quality bacterial genomes of the OMM12 community.</title>
        <authorList>
            <person name="Marbouty M."/>
            <person name="Lamy-Besnier Q."/>
            <person name="Debarbieux L."/>
            <person name="Koszul R."/>
        </authorList>
    </citation>
    <scope>NUCLEOTIDE SEQUENCE [LARGE SCALE GENOMIC DNA]</scope>
    <source>
        <strain evidence="7 9">KB18</strain>
    </source>
</reference>
<dbReference type="GO" id="GO:0043418">
    <property type="term" value="P:homocysteine catabolic process"/>
    <property type="evidence" value="ECO:0007669"/>
    <property type="project" value="TreeGrafter"/>
</dbReference>
<evidence type="ECO:0000313" key="6">
    <source>
        <dbReference type="EMBL" id="ASB39510.1"/>
    </source>
</evidence>
<organism evidence="7 9">
    <name type="scientific">Acutalibacter muris</name>
    <dbReference type="NCBI Taxonomy" id="1796620"/>
    <lineage>
        <taxon>Bacteria</taxon>
        <taxon>Bacillati</taxon>
        <taxon>Bacillota</taxon>
        <taxon>Clostridia</taxon>
        <taxon>Eubacteriales</taxon>
        <taxon>Acutalibacteraceae</taxon>
        <taxon>Acutalibacter</taxon>
    </lineage>
</organism>
<proteinExistence type="inferred from homology"/>
<dbReference type="GO" id="GO:0070005">
    <property type="term" value="F:cysteine-type aminopeptidase activity"/>
    <property type="evidence" value="ECO:0007669"/>
    <property type="project" value="InterPro"/>
</dbReference>
<protein>
    <recommendedName>
        <fullName evidence="4">Aminopeptidase</fullName>
    </recommendedName>
</protein>
<dbReference type="GO" id="GO:0005737">
    <property type="term" value="C:cytoplasm"/>
    <property type="evidence" value="ECO:0007669"/>
    <property type="project" value="TreeGrafter"/>
</dbReference>
<accession>A0A1Z2XM50</accession>
<evidence type="ECO:0000256" key="5">
    <source>
        <dbReference type="PIRSR" id="PIRSR005700-1"/>
    </source>
</evidence>
<keyword evidence="3 4" id="KW-0788">Thiol protease</keyword>
<dbReference type="Pfam" id="PF03051">
    <property type="entry name" value="Peptidase_C1_2"/>
    <property type="match status" value="1"/>
</dbReference>
<evidence type="ECO:0000256" key="2">
    <source>
        <dbReference type="ARBA" id="ARBA00022801"/>
    </source>
</evidence>
<sequence length="444" mass="50649">MNKGISLTQLEEFEKDFHRDPAKRVAQLAVTANGVNQSATDPFAARRDRFQFSVELKTGHITNQKSSGRCWMFAALNTMRVEVMRKLNLEDFELSQNYLLFYDKLEKSNYFLESILDTLDEPTNGRVIAHLLGAPLNDGGQWDMLCNLVDKYGVVPKDAMPETACSSGTWEVTSYMTRKLREFARVLRTGHAGGKTVEQLREMKEAMLCTIYNMLCIAFGNPPKTFTFEARDKDKTFIRETDMTGRSFYEKYVGWELSDYVSLINATTADKPFHKTFTVKLLGNVKEGRPVKYLNLPVEDLKKAAIRQMQDGAPVWFGCDVGKSSTRKTGIMDLEALRPDQLFGVEFGMDKAQRLDYGDSLMTHAMVFQGVNLDENGAPDRWKVENSWGDEPGEKGYFVMSDDWFTEYTYQVVVHKKYLTDEQRAELDQAPIELEPWDPMGSLA</sequence>
<dbReference type="CDD" id="cd00585">
    <property type="entry name" value="Peptidase_C1B"/>
    <property type="match status" value="1"/>
</dbReference>
<reference evidence="8" key="2">
    <citation type="submission" date="2017-05" db="EMBL/GenBank/DDBJ databases">
        <title>Improved OligoMM genomes.</title>
        <authorList>
            <person name="Garzetti D."/>
        </authorList>
    </citation>
    <scope>NUCLEOTIDE SEQUENCE [LARGE SCALE GENOMIC DNA]</scope>
    <source>
        <strain evidence="8">KB18</strain>
    </source>
</reference>
<dbReference type="EMBL" id="CP065321">
    <property type="protein sequence ID" value="QQR28800.1"/>
    <property type="molecule type" value="Genomic_DNA"/>
</dbReference>
<dbReference type="PROSITE" id="PS00139">
    <property type="entry name" value="THIOL_PROTEASE_CYS"/>
    <property type="match status" value="1"/>
</dbReference>
<evidence type="ECO:0000256" key="4">
    <source>
        <dbReference type="PIRNR" id="PIRNR005700"/>
    </source>
</evidence>
<evidence type="ECO:0000313" key="7">
    <source>
        <dbReference type="EMBL" id="QQR28800.1"/>
    </source>
</evidence>
<keyword evidence="4 6" id="KW-0031">Aminopeptidase</keyword>
<evidence type="ECO:0000256" key="3">
    <source>
        <dbReference type="ARBA" id="ARBA00022807"/>
    </source>
</evidence>
<dbReference type="EMBL" id="CP021422">
    <property type="protein sequence ID" value="ASB39510.1"/>
    <property type="molecule type" value="Genomic_DNA"/>
</dbReference>
<dbReference type="PANTHER" id="PTHR10363">
    <property type="entry name" value="BLEOMYCIN HYDROLASE"/>
    <property type="match status" value="1"/>
</dbReference>
<name>A0A1Z2XM50_9FIRM</name>
<gene>
    <name evidence="6" type="ORF">ADH66_01855</name>
    <name evidence="7" type="ORF">I5Q82_11885</name>
</gene>
<dbReference type="Proteomes" id="UP000196710">
    <property type="component" value="Chromosome"/>
</dbReference>
<comment type="similarity">
    <text evidence="4">Belongs to the peptidase C1 family.</text>
</comment>
<reference evidence="6" key="1">
    <citation type="journal article" date="2017" name="Genome Announc.">
        <title>High-Quality Whole-Genome Sequences of the Oligo-Mouse-Microbiota Bacterial Community.</title>
        <authorList>
            <person name="Garzetti D."/>
            <person name="Brugiroux S."/>
            <person name="Bunk B."/>
            <person name="Pukall R."/>
            <person name="McCoy K.D."/>
            <person name="Macpherson A.J."/>
            <person name="Stecher B."/>
        </authorList>
    </citation>
    <scope>NUCLEOTIDE SEQUENCE</scope>
    <source>
        <strain evidence="6">KB18</strain>
    </source>
</reference>
<evidence type="ECO:0000256" key="1">
    <source>
        <dbReference type="ARBA" id="ARBA00022670"/>
    </source>
</evidence>
<dbReference type="InterPro" id="IPR038765">
    <property type="entry name" value="Papain-like_cys_pep_sf"/>
</dbReference>
<dbReference type="GO" id="GO:0009636">
    <property type="term" value="P:response to toxic substance"/>
    <property type="evidence" value="ECO:0007669"/>
    <property type="project" value="TreeGrafter"/>
</dbReference>
<dbReference type="GO" id="GO:0006508">
    <property type="term" value="P:proteolysis"/>
    <property type="evidence" value="ECO:0007669"/>
    <property type="project" value="UniProtKB-KW"/>
</dbReference>
<dbReference type="PIRSF" id="PIRSF005700">
    <property type="entry name" value="PepC"/>
    <property type="match status" value="1"/>
</dbReference>
<keyword evidence="8" id="KW-1185">Reference proteome</keyword>
<dbReference type="InterPro" id="IPR004134">
    <property type="entry name" value="Peptidase_C1B"/>
</dbReference>
<feature type="active site" evidence="5">
    <location>
        <position position="364"/>
    </location>
</feature>
<evidence type="ECO:0000313" key="9">
    <source>
        <dbReference type="Proteomes" id="UP000596035"/>
    </source>
</evidence>
<dbReference type="PANTHER" id="PTHR10363:SF2">
    <property type="entry name" value="BLEOMYCIN HYDROLASE"/>
    <property type="match status" value="1"/>
</dbReference>
<dbReference type="Gene3D" id="3.90.70.10">
    <property type="entry name" value="Cysteine proteinases"/>
    <property type="match status" value="1"/>
</dbReference>
<feature type="active site" evidence="5">
    <location>
        <position position="386"/>
    </location>
</feature>
<dbReference type="Proteomes" id="UP000596035">
    <property type="component" value="Chromosome"/>
</dbReference>
<dbReference type="InterPro" id="IPR000169">
    <property type="entry name" value="Pept_cys_AS"/>
</dbReference>
<evidence type="ECO:0000313" key="8">
    <source>
        <dbReference type="Proteomes" id="UP000196710"/>
    </source>
</evidence>
<feature type="active site" evidence="5">
    <location>
        <position position="70"/>
    </location>
</feature>
<dbReference type="AlphaFoldDB" id="A0A1Z2XM50"/>
<dbReference type="RefSeq" id="WP_066536404.1">
    <property type="nucleotide sequence ID" value="NZ_CP021422.1"/>
</dbReference>
<dbReference type="SUPFAM" id="SSF54001">
    <property type="entry name" value="Cysteine proteinases"/>
    <property type="match status" value="1"/>
</dbReference>
<keyword evidence="2 4" id="KW-0378">Hydrolase</keyword>
<keyword evidence="1 4" id="KW-0645">Protease</keyword>
<dbReference type="KEGG" id="amur:ADH66_01855"/>